<dbReference type="InterPro" id="IPR001594">
    <property type="entry name" value="Palmitoyltrfase_DHHC"/>
</dbReference>
<gene>
    <name evidence="13" type="ORF">O181_081428</name>
</gene>
<dbReference type="OrthoDB" id="302728at2759"/>
<dbReference type="GO" id="GO:0006612">
    <property type="term" value="P:protein targeting to membrane"/>
    <property type="evidence" value="ECO:0007669"/>
    <property type="project" value="TreeGrafter"/>
</dbReference>
<comment type="domain">
    <text evidence="11">The DHHC domain is required for palmitoyltransferase activity.</text>
</comment>
<dbReference type="Pfam" id="PF01529">
    <property type="entry name" value="DHHC"/>
    <property type="match status" value="1"/>
</dbReference>
<dbReference type="InterPro" id="IPR039859">
    <property type="entry name" value="PFA4/ZDH16/20/ERF2-like"/>
</dbReference>
<evidence type="ECO:0000256" key="9">
    <source>
        <dbReference type="ARBA" id="ARBA00038298"/>
    </source>
</evidence>
<evidence type="ECO:0000256" key="5">
    <source>
        <dbReference type="ARBA" id="ARBA00023136"/>
    </source>
</evidence>
<evidence type="ECO:0000256" key="2">
    <source>
        <dbReference type="ARBA" id="ARBA00022679"/>
    </source>
</evidence>
<evidence type="ECO:0000256" key="1">
    <source>
        <dbReference type="ARBA" id="ARBA00004141"/>
    </source>
</evidence>
<feature type="transmembrane region" description="Helical" evidence="11">
    <location>
        <begin position="225"/>
        <end position="247"/>
    </location>
</feature>
<comment type="catalytic activity">
    <reaction evidence="10 11">
        <text>L-cysteinyl-[protein] + hexadecanoyl-CoA = S-hexadecanoyl-L-cysteinyl-[protein] + CoA</text>
        <dbReference type="Rhea" id="RHEA:36683"/>
        <dbReference type="Rhea" id="RHEA-COMP:10131"/>
        <dbReference type="Rhea" id="RHEA-COMP:11032"/>
        <dbReference type="ChEBI" id="CHEBI:29950"/>
        <dbReference type="ChEBI" id="CHEBI:57287"/>
        <dbReference type="ChEBI" id="CHEBI:57379"/>
        <dbReference type="ChEBI" id="CHEBI:74151"/>
        <dbReference type="EC" id="2.3.1.225"/>
    </reaction>
</comment>
<evidence type="ECO:0000256" key="10">
    <source>
        <dbReference type="ARBA" id="ARBA00048048"/>
    </source>
</evidence>
<comment type="subcellular location">
    <subcellularLocation>
        <location evidence="1">Membrane</location>
        <topology evidence="1">Multi-pass membrane protein</topology>
    </subcellularLocation>
</comment>
<dbReference type="EMBL" id="AVOT02046401">
    <property type="protein sequence ID" value="MBW0541713.1"/>
    <property type="molecule type" value="Genomic_DNA"/>
</dbReference>
<feature type="transmembrane region" description="Helical" evidence="11">
    <location>
        <begin position="6"/>
        <end position="27"/>
    </location>
</feature>
<evidence type="ECO:0000259" key="12">
    <source>
        <dbReference type="Pfam" id="PF01529"/>
    </source>
</evidence>
<accession>A0A9Q3FKL1</accession>
<keyword evidence="2 11" id="KW-0808">Transferase</keyword>
<keyword evidence="3 11" id="KW-0812">Transmembrane</keyword>
<dbReference type="GO" id="GO:0019706">
    <property type="term" value="F:protein-cysteine S-palmitoyltransferase activity"/>
    <property type="evidence" value="ECO:0007669"/>
    <property type="project" value="UniProtKB-EC"/>
</dbReference>
<keyword evidence="7" id="KW-0449">Lipoprotein</keyword>
<dbReference type="PANTHER" id="PTHR22883">
    <property type="entry name" value="ZINC FINGER DHHC DOMAIN CONTAINING PROTEIN"/>
    <property type="match status" value="1"/>
</dbReference>
<sequence>MMVLDIYPCCLILLLSITLTLYLSIYFQNVLTYFPSLSSAELPAKISNKSIVYQCVDHLGTPSTCKLCLGKLLPLRARHCLDCNTCIPGFDHHCVWFAQCITLTHNLKLFVHTLFFAATTILLGLGPLYPIVARQVNLVVNLTWDSGSNGETLRRIWWDRWWSWAGGPIYRYMGGLCLGYLYYPKIERESQLDWNNTVDQAGIKLLSKSSLLSAQAIFSKPSFSMLLIVTSGTMIELVIIAMLVIVIKNNILRGLSSIEIERARRWNKSSSTWDPRLKLWVPDCKEKGKGKVVLLQPGIPIFDLGPRKNFEQIMGDRVWEWFVPWKSNNQLDGIEWPMSNDWMSYLRQLEPFVDNP</sequence>
<evidence type="ECO:0000313" key="13">
    <source>
        <dbReference type="EMBL" id="MBW0541713.1"/>
    </source>
</evidence>
<comment type="similarity">
    <text evidence="9">Belongs to the DHHC palmitoyltransferase family. PFA5 subfamily.</text>
</comment>
<dbReference type="EC" id="2.3.1.225" evidence="11"/>
<evidence type="ECO:0000313" key="14">
    <source>
        <dbReference type="Proteomes" id="UP000765509"/>
    </source>
</evidence>
<keyword evidence="5 11" id="KW-0472">Membrane</keyword>
<reference evidence="13" key="1">
    <citation type="submission" date="2021-03" db="EMBL/GenBank/DDBJ databases">
        <title>Draft genome sequence of rust myrtle Austropuccinia psidii MF-1, a brazilian biotype.</title>
        <authorList>
            <person name="Quecine M.C."/>
            <person name="Pachon D.M.R."/>
            <person name="Bonatelli M.L."/>
            <person name="Correr F.H."/>
            <person name="Franceschini L.M."/>
            <person name="Leite T.F."/>
            <person name="Margarido G.R.A."/>
            <person name="Almeida C.A."/>
            <person name="Ferrarezi J.A."/>
            <person name="Labate C.A."/>
        </authorList>
    </citation>
    <scope>NUCLEOTIDE SEQUENCE</scope>
    <source>
        <strain evidence="13">MF-1</strain>
    </source>
</reference>
<feature type="domain" description="Palmitoyltransferase DHHC" evidence="12">
    <location>
        <begin position="63"/>
        <end position="126"/>
    </location>
</feature>
<keyword evidence="8 11" id="KW-0012">Acyltransferase</keyword>
<evidence type="ECO:0000256" key="6">
    <source>
        <dbReference type="ARBA" id="ARBA00023139"/>
    </source>
</evidence>
<evidence type="ECO:0000256" key="7">
    <source>
        <dbReference type="ARBA" id="ARBA00023288"/>
    </source>
</evidence>
<evidence type="ECO:0000256" key="8">
    <source>
        <dbReference type="ARBA" id="ARBA00023315"/>
    </source>
</evidence>
<organism evidence="13 14">
    <name type="scientific">Austropuccinia psidii MF-1</name>
    <dbReference type="NCBI Taxonomy" id="1389203"/>
    <lineage>
        <taxon>Eukaryota</taxon>
        <taxon>Fungi</taxon>
        <taxon>Dikarya</taxon>
        <taxon>Basidiomycota</taxon>
        <taxon>Pucciniomycotina</taxon>
        <taxon>Pucciniomycetes</taxon>
        <taxon>Pucciniales</taxon>
        <taxon>Sphaerophragmiaceae</taxon>
        <taxon>Austropuccinia</taxon>
    </lineage>
</organism>
<evidence type="ECO:0000256" key="11">
    <source>
        <dbReference type="RuleBase" id="RU079119"/>
    </source>
</evidence>
<feature type="transmembrane region" description="Helical" evidence="11">
    <location>
        <begin position="109"/>
        <end position="132"/>
    </location>
</feature>
<dbReference type="PROSITE" id="PS50216">
    <property type="entry name" value="DHHC"/>
    <property type="match status" value="1"/>
</dbReference>
<comment type="caution">
    <text evidence="13">The sequence shown here is derived from an EMBL/GenBank/DDBJ whole genome shotgun (WGS) entry which is preliminary data.</text>
</comment>
<keyword evidence="14" id="KW-1185">Reference proteome</keyword>
<proteinExistence type="inferred from homology"/>
<protein>
    <recommendedName>
        <fullName evidence="11">Palmitoyltransferase</fullName>
        <ecNumber evidence="11">2.3.1.225</ecNumber>
    </recommendedName>
</protein>
<dbReference type="GO" id="GO:0005794">
    <property type="term" value="C:Golgi apparatus"/>
    <property type="evidence" value="ECO:0007669"/>
    <property type="project" value="TreeGrafter"/>
</dbReference>
<keyword evidence="6" id="KW-0564">Palmitate</keyword>
<dbReference type="GO" id="GO:0005783">
    <property type="term" value="C:endoplasmic reticulum"/>
    <property type="evidence" value="ECO:0007669"/>
    <property type="project" value="TreeGrafter"/>
</dbReference>
<evidence type="ECO:0000256" key="4">
    <source>
        <dbReference type="ARBA" id="ARBA00022989"/>
    </source>
</evidence>
<name>A0A9Q3FKL1_9BASI</name>
<dbReference type="AlphaFoldDB" id="A0A9Q3FKL1"/>
<keyword evidence="4 11" id="KW-1133">Transmembrane helix</keyword>
<dbReference type="PANTHER" id="PTHR22883:SF23">
    <property type="entry name" value="PALMITOYLTRANSFERASE ZDHHC6"/>
    <property type="match status" value="1"/>
</dbReference>
<dbReference type="GO" id="GO:0016020">
    <property type="term" value="C:membrane"/>
    <property type="evidence" value="ECO:0007669"/>
    <property type="project" value="UniProtKB-SubCell"/>
</dbReference>
<feature type="transmembrane region" description="Helical" evidence="11">
    <location>
        <begin position="161"/>
        <end position="183"/>
    </location>
</feature>
<evidence type="ECO:0000256" key="3">
    <source>
        <dbReference type="ARBA" id="ARBA00022692"/>
    </source>
</evidence>
<dbReference type="Proteomes" id="UP000765509">
    <property type="component" value="Unassembled WGS sequence"/>
</dbReference>